<name>A0A2X3EJ06_9HELI</name>
<organism evidence="2 3">
    <name type="scientific">Helicobacter fennelliae</name>
    <dbReference type="NCBI Taxonomy" id="215"/>
    <lineage>
        <taxon>Bacteria</taxon>
        <taxon>Pseudomonadati</taxon>
        <taxon>Campylobacterota</taxon>
        <taxon>Epsilonproteobacteria</taxon>
        <taxon>Campylobacterales</taxon>
        <taxon>Helicobacteraceae</taxon>
        <taxon>Helicobacter</taxon>
    </lineage>
</organism>
<accession>A0A2X3EJ06</accession>
<dbReference type="RefSeq" id="WP_112059270.1">
    <property type="nucleotide sequence ID" value="NZ_UAWL01000031.1"/>
</dbReference>
<keyword evidence="1" id="KW-0812">Transmembrane</keyword>
<feature type="transmembrane region" description="Helical" evidence="1">
    <location>
        <begin position="132"/>
        <end position="151"/>
    </location>
</feature>
<protein>
    <submittedName>
        <fullName evidence="2">Uncharacterized protein</fullName>
    </submittedName>
</protein>
<proteinExistence type="predicted"/>
<feature type="transmembrane region" description="Helical" evidence="1">
    <location>
        <begin position="12"/>
        <end position="38"/>
    </location>
</feature>
<dbReference type="AlphaFoldDB" id="A0A2X3EJ06"/>
<gene>
    <name evidence="2" type="ORF">NCTC13102_02238</name>
</gene>
<keyword evidence="1" id="KW-0472">Membrane</keyword>
<reference evidence="2 3" key="1">
    <citation type="submission" date="2018-06" db="EMBL/GenBank/DDBJ databases">
        <authorList>
            <consortium name="Pathogen Informatics"/>
            <person name="Doyle S."/>
        </authorList>
    </citation>
    <scope>NUCLEOTIDE SEQUENCE [LARGE SCALE GENOMIC DNA]</scope>
    <source>
        <strain evidence="2 3">NCTC13102</strain>
    </source>
</reference>
<sequence>MDLGTSSTQLIATAFTFGLSALAFAYLPFIFVLVNGLVRANGGHNAHSSSILSIFIFAFAVHFLSCIFFMMGIKMLDILGALYQNNYLQDKIFPIFWARGEANVFSLANASGSIEDKGAYLQLYIVQTISDWLELAGVWVVFFTACAYATIQTKKDVMQFNVVNFLVWLIIANIVGYFVYFLWAKIAILALFIPDSDLVKRIVESYKELVS</sequence>
<dbReference type="EMBL" id="UAWL01000031">
    <property type="protein sequence ID" value="SQC36431.1"/>
    <property type="molecule type" value="Genomic_DNA"/>
</dbReference>
<dbReference type="Proteomes" id="UP000250166">
    <property type="component" value="Unassembled WGS sequence"/>
</dbReference>
<feature type="transmembrane region" description="Helical" evidence="1">
    <location>
        <begin position="163"/>
        <end position="193"/>
    </location>
</feature>
<evidence type="ECO:0000256" key="1">
    <source>
        <dbReference type="SAM" id="Phobius"/>
    </source>
</evidence>
<evidence type="ECO:0000313" key="2">
    <source>
        <dbReference type="EMBL" id="SQC36431.1"/>
    </source>
</evidence>
<keyword evidence="1" id="KW-1133">Transmembrane helix</keyword>
<evidence type="ECO:0000313" key="3">
    <source>
        <dbReference type="Proteomes" id="UP000250166"/>
    </source>
</evidence>
<feature type="transmembrane region" description="Helical" evidence="1">
    <location>
        <begin position="50"/>
        <end position="73"/>
    </location>
</feature>